<dbReference type="Gene3D" id="1.25.40.10">
    <property type="entry name" value="Tetratricopeptide repeat domain"/>
    <property type="match status" value="1"/>
</dbReference>
<proteinExistence type="inferred from homology"/>
<evidence type="ECO:0000313" key="6">
    <source>
        <dbReference type="Proteomes" id="UP000887013"/>
    </source>
</evidence>
<dbReference type="EMBL" id="BMAW01054336">
    <property type="protein sequence ID" value="GFS95926.1"/>
    <property type="molecule type" value="Genomic_DNA"/>
</dbReference>
<keyword evidence="1" id="KW-0677">Repeat</keyword>
<sequence>MDSDITEMIKHLNELEIRCVTDIDDDSKLPVYVKQLLLMFIGVSALQQFVKANVSGPNVEDSNDYTLFASALPDDVTHDDVIQLLSKNGEFPHMNVAQIKLLFLSHMFLSCIPPSEDVCLTHGWWLLRCLLMYQNIMPDKIFSLCDEMKALMKQIIEMPWINGKDHPAAQLIYYIECAQMHLYYDEINLAKNYVTTALSLVGLDIELSGAYGKRTQFQNKAVAQLLVKLKRNGNEIPEVCMDPMNQSDFPADIHLQDDTLLNKVSFVDGEDYQLEHLQPQEQLVLLAYCLLVRKREAFGELLHEEVMTYINCMLSQPKIWSIYMKTLVMRCKLEKNSSRRVERSLMQLEAVINAIKKNETSFSVRETMLYAAGLPMIWSLEKDLADIWMILGGTKSALAIYEKLKLWENIVQCYIQLGRTSCAEKLIREQLTIKETPLLWCLLGDVLDDPEMYEKGDSLACGTNARCLRSLGYYYFKRKDYEKSLPFFQKSLKINSLQFNVCASLGFASLQCKNFSMATWAYRQAVTLDDDNFEAWNNLSNAFIHLKQKDCAWRSLKEALKCNYEEWHVWENFFLVSIDVAAFEDAIRAWHRLLDIKKKFYDPLALKILVQAINNNVKDMYELPASRYRKQVLQLLGRLSSMVTADYVFWEAYASLLCPDPTQEQNLDILCRAVAYQQKAILYASQVEKLDRNVEVFELTMQMVSRLCDLSLVYIERLEEPAKSQQKSAFKLTVSSVLLKVRRYLNECHENHSFDAEKVFNDVVTKVTLVHEGISLF</sequence>
<dbReference type="PANTHER" id="PTHR16193">
    <property type="entry name" value="TETRATRICOPEPTIDE REPEAT PROTEIN 27"/>
    <property type="match status" value="1"/>
</dbReference>
<accession>A0A8X6N6H5</accession>
<keyword evidence="2 4" id="KW-0802">TPR repeat</keyword>
<name>A0A8X6N6H5_NEPPI</name>
<organism evidence="5 6">
    <name type="scientific">Nephila pilipes</name>
    <name type="common">Giant wood spider</name>
    <name type="synonym">Nephila maculata</name>
    <dbReference type="NCBI Taxonomy" id="299642"/>
    <lineage>
        <taxon>Eukaryota</taxon>
        <taxon>Metazoa</taxon>
        <taxon>Ecdysozoa</taxon>
        <taxon>Arthropoda</taxon>
        <taxon>Chelicerata</taxon>
        <taxon>Arachnida</taxon>
        <taxon>Araneae</taxon>
        <taxon>Araneomorphae</taxon>
        <taxon>Entelegynae</taxon>
        <taxon>Araneoidea</taxon>
        <taxon>Nephilidae</taxon>
        <taxon>Nephila</taxon>
    </lineage>
</organism>
<evidence type="ECO:0000256" key="3">
    <source>
        <dbReference type="ARBA" id="ARBA00024020"/>
    </source>
</evidence>
<dbReference type="SMART" id="SM00028">
    <property type="entry name" value="TPR"/>
    <property type="match status" value="3"/>
</dbReference>
<dbReference type="SUPFAM" id="SSF48452">
    <property type="entry name" value="TPR-like"/>
    <property type="match status" value="2"/>
</dbReference>
<comment type="similarity">
    <text evidence="3">Belongs to the TTC27 family.</text>
</comment>
<evidence type="ECO:0000256" key="1">
    <source>
        <dbReference type="ARBA" id="ARBA00022737"/>
    </source>
</evidence>
<comment type="caution">
    <text evidence="5">The sequence shown here is derived from an EMBL/GenBank/DDBJ whole genome shotgun (WGS) entry which is preliminary data.</text>
</comment>
<keyword evidence="6" id="KW-1185">Reference proteome</keyword>
<evidence type="ECO:0000256" key="4">
    <source>
        <dbReference type="PROSITE-ProRule" id="PRU00339"/>
    </source>
</evidence>
<dbReference type="PROSITE" id="PS50005">
    <property type="entry name" value="TPR"/>
    <property type="match status" value="1"/>
</dbReference>
<dbReference type="InterPro" id="IPR011990">
    <property type="entry name" value="TPR-like_helical_dom_sf"/>
</dbReference>
<dbReference type="PANTHER" id="PTHR16193:SF0">
    <property type="entry name" value="TETRATRICOPEPTIDE REPEAT PROTEIN 27"/>
    <property type="match status" value="1"/>
</dbReference>
<dbReference type="OrthoDB" id="1936594at2759"/>
<evidence type="ECO:0000256" key="2">
    <source>
        <dbReference type="ARBA" id="ARBA00022803"/>
    </source>
</evidence>
<gene>
    <name evidence="5" type="primary">Ttc27</name>
    <name evidence="5" type="ORF">NPIL_109661</name>
</gene>
<feature type="repeat" description="TPR" evidence="4">
    <location>
        <begin position="465"/>
        <end position="498"/>
    </location>
</feature>
<dbReference type="InterPro" id="IPR044244">
    <property type="entry name" value="TTC27/Emw1"/>
</dbReference>
<dbReference type="AlphaFoldDB" id="A0A8X6N6H5"/>
<dbReference type="InterPro" id="IPR019734">
    <property type="entry name" value="TPR_rpt"/>
</dbReference>
<dbReference type="Pfam" id="PF13181">
    <property type="entry name" value="TPR_8"/>
    <property type="match status" value="1"/>
</dbReference>
<dbReference type="Proteomes" id="UP000887013">
    <property type="component" value="Unassembled WGS sequence"/>
</dbReference>
<protein>
    <submittedName>
        <fullName evidence="5">Tetratricopeptide repeat protein 27</fullName>
    </submittedName>
</protein>
<reference evidence="5" key="1">
    <citation type="submission" date="2020-08" db="EMBL/GenBank/DDBJ databases">
        <title>Multicomponent nature underlies the extraordinary mechanical properties of spider dragline silk.</title>
        <authorList>
            <person name="Kono N."/>
            <person name="Nakamura H."/>
            <person name="Mori M."/>
            <person name="Yoshida Y."/>
            <person name="Ohtoshi R."/>
            <person name="Malay A.D."/>
            <person name="Moran D.A.P."/>
            <person name="Tomita M."/>
            <person name="Numata K."/>
            <person name="Arakawa K."/>
        </authorList>
    </citation>
    <scope>NUCLEOTIDE SEQUENCE</scope>
</reference>
<evidence type="ECO:0000313" key="5">
    <source>
        <dbReference type="EMBL" id="GFS95926.1"/>
    </source>
</evidence>